<dbReference type="eggNOG" id="arCOG04227">
    <property type="taxonomic scope" value="Archaea"/>
</dbReference>
<dbReference type="EMBL" id="CP001932">
    <property type="protein sequence ID" value="ADD06743.1"/>
    <property type="molecule type" value="Genomic_DNA"/>
</dbReference>
<dbReference type="KEGG" id="nmg:Nmag_3193"/>
<reference evidence="4" key="1">
    <citation type="submission" date="2010-02" db="EMBL/GenBank/DDBJ databases">
        <title>Complete sequence of chromosome of Natrialba magadii ATCC 43099.</title>
        <authorList>
            <consortium name="US DOE Joint Genome Institute"/>
            <person name="Lucas S."/>
            <person name="Copeland A."/>
            <person name="Lapidus A."/>
            <person name="Cheng J.-F."/>
            <person name="Bruce D."/>
            <person name="Goodwin L."/>
            <person name="Pitluck S."/>
            <person name="Davenport K."/>
            <person name="Saunders E."/>
            <person name="Detter J.C."/>
            <person name="Han C."/>
            <person name="Tapia R."/>
            <person name="Land M."/>
            <person name="Hauser L."/>
            <person name="Kyrpides N."/>
            <person name="Mikhailova N."/>
            <person name="De Castro R.E."/>
            <person name="Maupin-Furlow J.A."/>
            <person name="Woyke T."/>
        </authorList>
    </citation>
    <scope>NUCLEOTIDE SEQUENCE [LARGE SCALE GENOMIC DNA]</scope>
    <source>
        <strain evidence="4">ATCC 43099 / DSM 3394 / CCM 3739 / CIP 104546 / IAM 13178 / JCM 8861 / NBRC 102185 / NCIMB 2190 / MS3</strain>
    </source>
</reference>
<feature type="region of interest" description="Disordered" evidence="1">
    <location>
        <begin position="1"/>
        <end position="27"/>
    </location>
</feature>
<dbReference type="STRING" id="547559.Nmag_3193"/>
<dbReference type="PANTHER" id="PTHR33303">
    <property type="entry name" value="CYTOPLASMIC PROTEIN-RELATED"/>
    <property type="match status" value="1"/>
</dbReference>
<gene>
    <name evidence="3" type="ordered locus">Nmag_3193</name>
</gene>
<organism evidence="3 4">
    <name type="scientific">Natrialba magadii (strain ATCC 43099 / DSM 3394 / CCM 3739 / CIP 104546 / IAM 13178 / JCM 8861 / NBRC 102185 / NCIMB 2190 / MS3)</name>
    <name type="common">Natronobacterium magadii</name>
    <dbReference type="NCBI Taxonomy" id="547559"/>
    <lineage>
        <taxon>Archaea</taxon>
        <taxon>Methanobacteriati</taxon>
        <taxon>Methanobacteriota</taxon>
        <taxon>Stenosarchaea group</taxon>
        <taxon>Halobacteria</taxon>
        <taxon>Halobacteriales</taxon>
        <taxon>Natrialbaceae</taxon>
        <taxon>Natrialba</taxon>
    </lineage>
</organism>
<evidence type="ECO:0000259" key="2">
    <source>
        <dbReference type="SMART" id="SM00881"/>
    </source>
</evidence>
<dbReference type="Pfam" id="PF13380">
    <property type="entry name" value="CoA_binding_2"/>
    <property type="match status" value="1"/>
</dbReference>
<proteinExistence type="predicted"/>
<keyword evidence="4" id="KW-1185">Reference proteome</keyword>
<sequence>MCRQDGNSHSHSHSHSHTRTERGGEHGESYNCLESVQQGMASPVGISEPDALREILKSETIAVVGCSRTPGKAANGVPAYLLEQGYDVIPVNPFADEIFGREAFESLADVAEQSDVDIVCVFRPSEEVADVVESVLEHEVGEVIWLQQGIRDDQAAERAMDAGYRVVQDRCLKVDHRRLAT</sequence>
<dbReference type="SUPFAM" id="SSF51735">
    <property type="entry name" value="NAD(P)-binding Rossmann-fold domains"/>
    <property type="match status" value="1"/>
</dbReference>
<dbReference type="HOGENOM" id="CLU_112567_0_1_2"/>
<dbReference type="InterPro" id="IPR036291">
    <property type="entry name" value="NAD(P)-bd_dom_sf"/>
</dbReference>
<accession>D3SRW9</accession>
<dbReference type="AlphaFoldDB" id="D3SRW9"/>
<feature type="compositionally biased region" description="Basic and acidic residues" evidence="1">
    <location>
        <begin position="18"/>
        <end position="27"/>
    </location>
</feature>
<name>D3SRW9_NATMM</name>
<dbReference type="InterPro" id="IPR003781">
    <property type="entry name" value="CoA-bd"/>
</dbReference>
<evidence type="ECO:0000313" key="4">
    <source>
        <dbReference type="Proteomes" id="UP000001879"/>
    </source>
</evidence>
<feature type="domain" description="CoA-binding" evidence="2">
    <location>
        <begin position="55"/>
        <end position="150"/>
    </location>
</feature>
<dbReference type="SMART" id="SM00881">
    <property type="entry name" value="CoA_binding"/>
    <property type="match status" value="1"/>
</dbReference>
<evidence type="ECO:0000313" key="3">
    <source>
        <dbReference type="EMBL" id="ADD06743.1"/>
    </source>
</evidence>
<dbReference type="PANTHER" id="PTHR33303:SF2">
    <property type="entry name" value="COA-BINDING DOMAIN-CONTAINING PROTEIN"/>
    <property type="match status" value="1"/>
</dbReference>
<protein>
    <submittedName>
        <fullName evidence="3">YneT family protein</fullName>
    </submittedName>
</protein>
<reference evidence="3 4" key="2">
    <citation type="journal article" date="2012" name="BMC Genomics">
        <title>A comparative genomics perspective on the genetic content of the alkaliphilic haloarchaeon Natrialba magadii ATCC 43099T.</title>
        <authorList>
            <person name="Siddaramappa S."/>
            <person name="Challacombe J.F."/>
            <person name="Decastro R.E."/>
            <person name="Pfeiffer F."/>
            <person name="Sastre D.E."/>
            <person name="Gimenez M.I."/>
            <person name="Paggi R.A."/>
            <person name="Detter J.C."/>
            <person name="Davenport K.W."/>
            <person name="Goodwin L.A."/>
            <person name="Kyrpides N."/>
            <person name="Tapia R."/>
            <person name="Pitluck S."/>
            <person name="Lucas S."/>
            <person name="Woyke T."/>
            <person name="Maupin-Furlow J.A."/>
        </authorList>
    </citation>
    <scope>NUCLEOTIDE SEQUENCE [LARGE SCALE GENOMIC DNA]</scope>
    <source>
        <strain evidence="4">ATCC 43099 / DSM 3394 / CCM 3739 / CIP 104546 / IAM 13178 / JCM 8861 / NBRC 102185 / NCIMB 2190 / MS3</strain>
    </source>
</reference>
<dbReference type="Gene3D" id="3.40.50.720">
    <property type="entry name" value="NAD(P)-binding Rossmann-like Domain"/>
    <property type="match status" value="1"/>
</dbReference>
<evidence type="ECO:0000256" key="1">
    <source>
        <dbReference type="SAM" id="MobiDB-lite"/>
    </source>
</evidence>
<dbReference type="Proteomes" id="UP000001879">
    <property type="component" value="Chromosome"/>
</dbReference>
<dbReference type="PaxDb" id="547559-Nmag_3193"/>